<proteinExistence type="predicted"/>
<dbReference type="Pfam" id="PF05013">
    <property type="entry name" value="FGase"/>
    <property type="match status" value="1"/>
</dbReference>
<dbReference type="Proteomes" id="UP001320831">
    <property type="component" value="Unassembled WGS sequence"/>
</dbReference>
<evidence type="ECO:0000313" key="2">
    <source>
        <dbReference type="Proteomes" id="UP001320831"/>
    </source>
</evidence>
<keyword evidence="2" id="KW-1185">Reference proteome</keyword>
<dbReference type="Gene3D" id="3.40.630.40">
    <property type="entry name" value="Zn-dependent exopeptidases"/>
    <property type="match status" value="1"/>
</dbReference>
<dbReference type="EMBL" id="JAOCZP010000004">
    <property type="protein sequence ID" value="MCT7376292.1"/>
    <property type="molecule type" value="Genomic_DNA"/>
</dbReference>
<name>A0ABT2LPA5_9HYPH</name>
<dbReference type="RefSeq" id="WP_260904078.1">
    <property type="nucleotide sequence ID" value="NZ_JAOCZP010000004.1"/>
</dbReference>
<dbReference type="InterPro" id="IPR007709">
    <property type="entry name" value="N-FG_amidohydro"/>
</dbReference>
<reference evidence="1 2" key="1">
    <citation type="submission" date="2022-09" db="EMBL/GenBank/DDBJ databases">
        <title>Chelativorans salina sp. nov., a novel slightly halophilic bacterium isolated from a saline lake sediment enrichment.</title>
        <authorList>
            <person name="Gao L."/>
            <person name="Fang B.-Z."/>
            <person name="Li W.-J."/>
        </authorList>
    </citation>
    <scope>NUCLEOTIDE SEQUENCE [LARGE SCALE GENOMIC DNA]</scope>
    <source>
        <strain evidence="1 2">EGI FJ00035</strain>
    </source>
</reference>
<sequence>MSRTHRELGPSARETLQEMTVRRHDPAGSSTPVVFDSPHSGAVYPPDFRPAVPLHLLQGGEDRFVDELVADAPRHGAVLVIARFARTYIDPNRTLVDLDEELLEEPWPGPVSPSDHTKRGVGLIFREIGDKVPIYDRLLSIAEVQRRIDLCWRPYHEVLDAALDEAHRCWGAAWHVNCHSMTGFGNALSPDPGRARPAFVLGDRDGTSCAPEFTAFVASVLEEMDYSVAINDPYEGAELVWRHGRPTEGRHSLQIEINRDLYMDPSTLEKNDGFPALRASLGRLADRICRYARDAAPSDPAF</sequence>
<organism evidence="1 2">
    <name type="scientific">Chelativorans salis</name>
    <dbReference type="NCBI Taxonomy" id="2978478"/>
    <lineage>
        <taxon>Bacteria</taxon>
        <taxon>Pseudomonadati</taxon>
        <taxon>Pseudomonadota</taxon>
        <taxon>Alphaproteobacteria</taxon>
        <taxon>Hyphomicrobiales</taxon>
        <taxon>Phyllobacteriaceae</taxon>
        <taxon>Chelativorans</taxon>
    </lineage>
</organism>
<gene>
    <name evidence="1" type="ORF">N5A92_14735</name>
</gene>
<comment type="caution">
    <text evidence="1">The sequence shown here is derived from an EMBL/GenBank/DDBJ whole genome shotgun (WGS) entry which is preliminary data.</text>
</comment>
<protein>
    <submittedName>
        <fullName evidence="1">N-formylglutamate amidohydrolase</fullName>
    </submittedName>
</protein>
<accession>A0ABT2LPA5</accession>
<dbReference type="SUPFAM" id="SSF53187">
    <property type="entry name" value="Zn-dependent exopeptidases"/>
    <property type="match status" value="1"/>
</dbReference>
<evidence type="ECO:0000313" key="1">
    <source>
        <dbReference type="EMBL" id="MCT7376292.1"/>
    </source>
</evidence>